<evidence type="ECO:0000256" key="2">
    <source>
        <dbReference type="ARBA" id="ARBA00017035"/>
    </source>
</evidence>
<dbReference type="Proteomes" id="UP001224775">
    <property type="component" value="Unassembled WGS sequence"/>
</dbReference>
<feature type="domain" description="60S ribosomal export protein NMD3 OB-fold" evidence="10">
    <location>
        <begin position="203"/>
        <end position="312"/>
    </location>
</feature>
<keyword evidence="6 7" id="KW-0539">Nucleus</keyword>
<dbReference type="AlphaFoldDB" id="A0AAD8XWG5"/>
<dbReference type="GO" id="GO:0005737">
    <property type="term" value="C:cytoplasm"/>
    <property type="evidence" value="ECO:0007669"/>
    <property type="project" value="UniProtKB-SubCell"/>
</dbReference>
<evidence type="ECO:0000256" key="8">
    <source>
        <dbReference type="SAM" id="MobiDB-lite"/>
    </source>
</evidence>
<keyword evidence="5 7" id="KW-0653">Protein transport</keyword>
<dbReference type="InterPro" id="IPR007064">
    <property type="entry name" value="Nmd3_N"/>
</dbReference>
<keyword evidence="4 7" id="KW-0963">Cytoplasm</keyword>
<evidence type="ECO:0000256" key="4">
    <source>
        <dbReference type="ARBA" id="ARBA00022490"/>
    </source>
</evidence>
<proteinExistence type="inferred from homology"/>
<dbReference type="EMBL" id="JATAAI010000037">
    <property type="protein sequence ID" value="KAK1734703.1"/>
    <property type="molecule type" value="Genomic_DNA"/>
</dbReference>
<protein>
    <recommendedName>
        <fullName evidence="2 7">60S ribosomal export protein NMD3</fullName>
    </recommendedName>
</protein>
<dbReference type="GO" id="GO:0005634">
    <property type="term" value="C:nucleus"/>
    <property type="evidence" value="ECO:0007669"/>
    <property type="project" value="UniProtKB-SubCell"/>
</dbReference>
<dbReference type="GO" id="GO:0000055">
    <property type="term" value="P:ribosomal large subunit export from nucleus"/>
    <property type="evidence" value="ECO:0007669"/>
    <property type="project" value="TreeGrafter"/>
</dbReference>
<feature type="domain" description="Nmd3 N-terminal" evidence="9">
    <location>
        <begin position="41"/>
        <end position="126"/>
    </location>
</feature>
<name>A0AAD8XWG5_9STRA</name>
<dbReference type="PANTHER" id="PTHR12746">
    <property type="entry name" value="NONSENSE-MEDIATED MRNA DECAY PROTEIN 3"/>
    <property type="match status" value="1"/>
</dbReference>
<dbReference type="Pfam" id="PF04981">
    <property type="entry name" value="NMD3"/>
    <property type="match status" value="1"/>
</dbReference>
<dbReference type="PANTHER" id="PTHR12746:SF2">
    <property type="entry name" value="60S RIBOSOMAL EXPORT PROTEIN NMD3"/>
    <property type="match status" value="1"/>
</dbReference>
<evidence type="ECO:0000256" key="7">
    <source>
        <dbReference type="RuleBase" id="RU364108"/>
    </source>
</evidence>
<feature type="compositionally biased region" description="Basic residues" evidence="8">
    <location>
        <begin position="332"/>
        <end position="349"/>
    </location>
</feature>
<dbReference type="GO" id="GO:0043023">
    <property type="term" value="F:ribosomal large subunit binding"/>
    <property type="evidence" value="ECO:0007669"/>
    <property type="project" value="InterPro"/>
</dbReference>
<evidence type="ECO:0000259" key="9">
    <source>
        <dbReference type="Pfam" id="PF04981"/>
    </source>
</evidence>
<feature type="region of interest" description="Disordered" evidence="8">
    <location>
        <begin position="421"/>
        <end position="440"/>
    </location>
</feature>
<comment type="function">
    <text evidence="7">Acts as an adapter for the XPO1/CRM1-mediated export of the 60S ribosomal subunit.</text>
</comment>
<sequence>MMFPSNNVSKLNSLSDGRSVQTAPKKLDKAHGQLLFNSAKRETTHARVLLILELAIARNALMRKHILSVQTKKAGFDFYFPTPDKARHFTQYLSKVAPMRIKTTQSLVSEDKTNNTANVRHTLACEMVPLCRDDLVVIGKQAKGAGKLTGKLCLVLRVSSAVRLITVSPSREFDVASQCTELHSDTYWRGESSYRLFLSSRRLVRFVVLDVELCDDERDRYNSGDSDQVYEGPQSGVSKYALADVEVARETDFGVNDETFMCVTHLGHLLSPGDVVLGYDLASTVLSSEAEFSIENDVTSNFVMPDIVLVKKIKGGQDQSRVEGGDDSAESKHKKGKAKSSGSKKRDRRMKKEEQKQQKLAAAAARMGLNTDEDVYFDEDDFIDGEGNTISEAVQKENEKFEKEVEMDEDLADDLALVEAEFREQSFSDNEDDESEKVDA</sequence>
<feature type="region of interest" description="Disordered" evidence="8">
    <location>
        <begin position="315"/>
        <end position="362"/>
    </location>
</feature>
<dbReference type="InterPro" id="IPR039768">
    <property type="entry name" value="Nmd3"/>
</dbReference>
<comment type="similarity">
    <text evidence="1 7">Belongs to the NMD3 family.</text>
</comment>
<evidence type="ECO:0000313" key="12">
    <source>
        <dbReference type="Proteomes" id="UP001224775"/>
    </source>
</evidence>
<keyword evidence="3 7" id="KW-0813">Transport</keyword>
<evidence type="ECO:0000256" key="3">
    <source>
        <dbReference type="ARBA" id="ARBA00022448"/>
    </source>
</evidence>
<organism evidence="11 12">
    <name type="scientific">Skeletonema marinoi</name>
    <dbReference type="NCBI Taxonomy" id="267567"/>
    <lineage>
        <taxon>Eukaryota</taxon>
        <taxon>Sar</taxon>
        <taxon>Stramenopiles</taxon>
        <taxon>Ochrophyta</taxon>
        <taxon>Bacillariophyta</taxon>
        <taxon>Coscinodiscophyceae</taxon>
        <taxon>Thalassiosirophycidae</taxon>
        <taxon>Thalassiosirales</taxon>
        <taxon>Skeletonemataceae</taxon>
        <taxon>Skeletonema</taxon>
        <taxon>Skeletonema marinoi-dohrnii complex</taxon>
    </lineage>
</organism>
<evidence type="ECO:0000256" key="5">
    <source>
        <dbReference type="ARBA" id="ARBA00022927"/>
    </source>
</evidence>
<evidence type="ECO:0000256" key="6">
    <source>
        <dbReference type="ARBA" id="ARBA00023242"/>
    </source>
</evidence>
<comment type="subcellular location">
    <subcellularLocation>
        <location evidence="7">Cytoplasm</location>
    </subcellularLocation>
    <subcellularLocation>
        <location evidence="7">Nucleus</location>
    </subcellularLocation>
</comment>
<comment type="caution">
    <text evidence="11">The sequence shown here is derived from an EMBL/GenBank/DDBJ whole genome shotgun (WGS) entry which is preliminary data.</text>
</comment>
<feature type="region of interest" description="Disordered" evidence="8">
    <location>
        <begin position="1"/>
        <end position="22"/>
    </location>
</feature>
<evidence type="ECO:0000259" key="10">
    <source>
        <dbReference type="Pfam" id="PF21192"/>
    </source>
</evidence>
<reference evidence="11" key="1">
    <citation type="submission" date="2023-06" db="EMBL/GenBank/DDBJ databases">
        <title>Survivors Of The Sea: Transcriptome response of Skeletonema marinoi to long-term dormancy.</title>
        <authorList>
            <person name="Pinder M.I.M."/>
            <person name="Kourtchenko O."/>
            <person name="Robertson E.K."/>
            <person name="Larsson T."/>
            <person name="Maumus F."/>
            <person name="Osuna-Cruz C.M."/>
            <person name="Vancaester E."/>
            <person name="Stenow R."/>
            <person name="Vandepoele K."/>
            <person name="Ploug H."/>
            <person name="Bruchert V."/>
            <person name="Godhe A."/>
            <person name="Topel M."/>
        </authorList>
    </citation>
    <scope>NUCLEOTIDE SEQUENCE</scope>
    <source>
        <strain evidence="11">R05AC</strain>
    </source>
</reference>
<evidence type="ECO:0000313" key="11">
    <source>
        <dbReference type="EMBL" id="KAK1734703.1"/>
    </source>
</evidence>
<dbReference type="GO" id="GO:0015031">
    <property type="term" value="P:protein transport"/>
    <property type="evidence" value="ECO:0007669"/>
    <property type="project" value="UniProtKB-KW"/>
</dbReference>
<dbReference type="Pfam" id="PF21192">
    <property type="entry name" value="OB_NMD3"/>
    <property type="match status" value="1"/>
</dbReference>
<gene>
    <name evidence="11" type="ORF">QTG54_014576</name>
</gene>
<accession>A0AAD8XWG5</accession>
<dbReference type="InterPro" id="IPR048898">
    <property type="entry name" value="OB_NMD3"/>
</dbReference>
<keyword evidence="12" id="KW-1185">Reference proteome</keyword>
<evidence type="ECO:0000256" key="1">
    <source>
        <dbReference type="ARBA" id="ARBA00009794"/>
    </source>
</evidence>
<feature type="compositionally biased region" description="Acidic residues" evidence="8">
    <location>
        <begin position="429"/>
        <end position="440"/>
    </location>
</feature>